<feature type="domain" description="Thioredoxin" evidence="1">
    <location>
        <begin position="12"/>
        <end position="195"/>
    </location>
</feature>
<gene>
    <name evidence="2" type="ORF">B8W66_03300</name>
</gene>
<comment type="caution">
    <text evidence="2">The sequence shown here is derived from an EMBL/GenBank/DDBJ whole genome shotgun (WGS) entry which is preliminary data.</text>
</comment>
<organism evidence="2 3">
    <name type="scientific">Mycobacterium decipiens</name>
    <dbReference type="NCBI Taxonomy" id="1430326"/>
    <lineage>
        <taxon>Bacteria</taxon>
        <taxon>Bacillati</taxon>
        <taxon>Actinomycetota</taxon>
        <taxon>Actinomycetes</taxon>
        <taxon>Mycobacteriales</taxon>
        <taxon>Mycobacteriaceae</taxon>
        <taxon>Mycobacterium</taxon>
    </lineage>
</organism>
<dbReference type="Proteomes" id="UP000193247">
    <property type="component" value="Unassembled WGS sequence"/>
</dbReference>
<dbReference type="InterPro" id="IPR036249">
    <property type="entry name" value="Thioredoxin-like_sf"/>
</dbReference>
<dbReference type="GO" id="GO:0003824">
    <property type="term" value="F:catalytic activity"/>
    <property type="evidence" value="ECO:0007669"/>
    <property type="project" value="UniProtKB-ARBA"/>
</dbReference>
<dbReference type="RefSeq" id="WP_085323599.1">
    <property type="nucleotide sequence ID" value="NZ_NCXP01000002.1"/>
</dbReference>
<dbReference type="STRING" id="1430326.B8W66_03300"/>
<evidence type="ECO:0000313" key="2">
    <source>
        <dbReference type="EMBL" id="OSC42588.1"/>
    </source>
</evidence>
<protein>
    <recommendedName>
        <fullName evidence="1">Thioredoxin domain-containing protein</fullName>
    </recommendedName>
</protein>
<accession>A0A1X2LZG3</accession>
<proteinExistence type="predicted"/>
<evidence type="ECO:0000313" key="3">
    <source>
        <dbReference type="Proteomes" id="UP000193247"/>
    </source>
</evidence>
<dbReference type="OrthoDB" id="9809746at2"/>
<dbReference type="SUPFAM" id="SSF52833">
    <property type="entry name" value="Thioredoxin-like"/>
    <property type="match status" value="1"/>
</dbReference>
<keyword evidence="3" id="KW-1185">Reference proteome</keyword>
<dbReference type="CDD" id="cd02970">
    <property type="entry name" value="PRX_like2"/>
    <property type="match status" value="1"/>
</dbReference>
<name>A0A1X2LZG3_9MYCO</name>
<dbReference type="PROSITE" id="PS51352">
    <property type="entry name" value="THIOREDOXIN_2"/>
    <property type="match status" value="1"/>
</dbReference>
<dbReference type="EMBL" id="NCXP01000002">
    <property type="protein sequence ID" value="OSC42588.1"/>
    <property type="molecule type" value="Genomic_DNA"/>
</dbReference>
<sequence>MTRSGANKANKLAAGVIVPTRELATVTGQAVSVPAPTGRTHVQFRRFAGCPICSLHLHGFADRHEQLIEAGISEVVFFHSHADALRGYQALLPFAVVADPDKVHYRQFGVEQSMRALASPRAWLAGLRGYRAALQHRTDPDYAGVGSTDGTTHLGLPADFLIDPDGTLVAVHYGRHADDQWSVDELLSIHRLTGQGG</sequence>
<dbReference type="InterPro" id="IPR013766">
    <property type="entry name" value="Thioredoxin_domain"/>
</dbReference>
<evidence type="ECO:0000259" key="1">
    <source>
        <dbReference type="PROSITE" id="PS51352"/>
    </source>
</evidence>
<reference evidence="2 3" key="1">
    <citation type="submission" date="2017-04" db="EMBL/GenBank/DDBJ databases">
        <title>The new phylogeny of genus Mycobacterium.</title>
        <authorList>
            <person name="Tortoli E."/>
            <person name="Trovato A."/>
            <person name="Cirillo D.M."/>
        </authorList>
    </citation>
    <scope>NUCLEOTIDE SEQUENCE [LARGE SCALE GENOMIC DNA]</scope>
    <source>
        <strain evidence="2 3">TBL 1200985</strain>
    </source>
</reference>
<dbReference type="InterPro" id="IPR032801">
    <property type="entry name" value="PXL2A/B/C"/>
</dbReference>
<dbReference type="Gene3D" id="3.40.30.10">
    <property type="entry name" value="Glutaredoxin"/>
    <property type="match status" value="1"/>
</dbReference>
<dbReference type="AlphaFoldDB" id="A0A1X2LZG3"/>
<dbReference type="Pfam" id="PF13911">
    <property type="entry name" value="AhpC-TSA_2"/>
    <property type="match status" value="1"/>
</dbReference>